<gene>
    <name evidence="5" type="ORF">E3J48_05060</name>
</gene>
<dbReference type="GO" id="GO:0046872">
    <property type="term" value="F:metal ion binding"/>
    <property type="evidence" value="ECO:0007669"/>
    <property type="project" value="UniProtKB-KW"/>
</dbReference>
<dbReference type="EMBL" id="SOIZ01000218">
    <property type="protein sequence ID" value="TET61948.1"/>
    <property type="molecule type" value="Genomic_DNA"/>
</dbReference>
<name>A0A523W4J5_UNCAE</name>
<feature type="domain" description="4Fe-4S ferredoxin-type" evidence="4">
    <location>
        <begin position="5"/>
        <end position="34"/>
    </location>
</feature>
<protein>
    <submittedName>
        <fullName evidence="5">4Fe-4S dicluster domain-containing protein</fullName>
    </submittedName>
</protein>
<dbReference type="GO" id="GO:0051536">
    <property type="term" value="F:iron-sulfur cluster binding"/>
    <property type="evidence" value="ECO:0007669"/>
    <property type="project" value="UniProtKB-KW"/>
</dbReference>
<dbReference type="PROSITE" id="PS00198">
    <property type="entry name" value="4FE4S_FER_1"/>
    <property type="match status" value="1"/>
</dbReference>
<dbReference type="InterPro" id="IPR017900">
    <property type="entry name" value="4Fe4S_Fe_S_CS"/>
</dbReference>
<evidence type="ECO:0000256" key="2">
    <source>
        <dbReference type="ARBA" id="ARBA00023004"/>
    </source>
</evidence>
<dbReference type="PROSITE" id="PS51379">
    <property type="entry name" value="4FE4S_FER_2"/>
    <property type="match status" value="2"/>
</dbReference>
<evidence type="ECO:0000256" key="1">
    <source>
        <dbReference type="ARBA" id="ARBA00022723"/>
    </source>
</evidence>
<dbReference type="SUPFAM" id="SSF54862">
    <property type="entry name" value="4Fe-4S ferredoxins"/>
    <property type="match status" value="1"/>
</dbReference>
<evidence type="ECO:0000259" key="4">
    <source>
        <dbReference type="PROSITE" id="PS51379"/>
    </source>
</evidence>
<accession>A0A523W4J5</accession>
<reference evidence="5 6" key="1">
    <citation type="submission" date="2019-03" db="EMBL/GenBank/DDBJ databases">
        <title>Metabolic potential of uncultured bacteria and archaea associated with petroleum seepage in deep-sea sediments.</title>
        <authorList>
            <person name="Dong X."/>
            <person name="Hubert C."/>
        </authorList>
    </citation>
    <scope>NUCLEOTIDE SEQUENCE [LARGE SCALE GENOMIC DNA]</scope>
    <source>
        <strain evidence="5">E29_bin52</strain>
    </source>
</reference>
<evidence type="ECO:0000313" key="5">
    <source>
        <dbReference type="EMBL" id="TET61948.1"/>
    </source>
</evidence>
<evidence type="ECO:0000256" key="3">
    <source>
        <dbReference type="ARBA" id="ARBA00023014"/>
    </source>
</evidence>
<dbReference type="AlphaFoldDB" id="A0A523W4J5"/>
<dbReference type="Gene3D" id="3.30.70.20">
    <property type="match status" value="1"/>
</dbReference>
<dbReference type="Proteomes" id="UP000319130">
    <property type="component" value="Unassembled WGS sequence"/>
</dbReference>
<proteinExistence type="predicted"/>
<dbReference type="PANTHER" id="PTHR42895">
    <property type="entry name" value="IRON-SULFUR CLUSTER-BINDING PROTEIN-RELATED"/>
    <property type="match status" value="1"/>
</dbReference>
<sequence>MAKRKIIKIDEEKCNGCGLCIPDCPEGALKIIDGKARLISDLFCDGLGACMGSCPEDAITIEEREAEEYDEKEVMRNMVRQGKNVIKAHLEHLKEHGQSEYLEEAVDFLKERNIEIPLKEEPLRSAHEHTDCFSSCPGSKIMDFREKHKEVKEETGERQSQLRQWPIQLHLVSPTAPYYQGQDVILTADCVAYALGDFHKDYLKGKAIAIVCPKLDEGQDVYVEKIKSWFEDAKINTLTVMIMQVPCCMGLLGLAKQAVENSKRKVPIKSIVVSLQGEILSEDWA</sequence>
<evidence type="ECO:0000313" key="6">
    <source>
        <dbReference type="Proteomes" id="UP000319130"/>
    </source>
</evidence>
<dbReference type="InterPro" id="IPR017896">
    <property type="entry name" value="4Fe4S_Fe-S-bd"/>
</dbReference>
<feature type="domain" description="4Fe-4S ferredoxin-type" evidence="4">
    <location>
        <begin position="35"/>
        <end position="64"/>
    </location>
</feature>
<keyword evidence="2" id="KW-0408">Iron</keyword>
<dbReference type="InterPro" id="IPR052911">
    <property type="entry name" value="Corrinoid_activation_enz"/>
</dbReference>
<organism evidence="5 6">
    <name type="scientific">Aerophobetes bacterium</name>
    <dbReference type="NCBI Taxonomy" id="2030807"/>
    <lineage>
        <taxon>Bacteria</taxon>
        <taxon>Candidatus Aerophobota</taxon>
    </lineage>
</organism>
<dbReference type="Pfam" id="PF13237">
    <property type="entry name" value="Fer4_10"/>
    <property type="match status" value="1"/>
</dbReference>
<keyword evidence="3" id="KW-0411">Iron-sulfur</keyword>
<comment type="caution">
    <text evidence="5">The sequence shown here is derived from an EMBL/GenBank/DDBJ whole genome shotgun (WGS) entry which is preliminary data.</text>
</comment>
<keyword evidence="1" id="KW-0479">Metal-binding</keyword>
<dbReference type="PANTHER" id="PTHR42895:SF1">
    <property type="entry name" value="IRON-SULFUR CLUSTER PROTEIN"/>
    <property type="match status" value="1"/>
</dbReference>